<feature type="transmembrane region" description="Helical" evidence="5">
    <location>
        <begin position="235"/>
        <end position="256"/>
    </location>
</feature>
<dbReference type="GO" id="GO:0005886">
    <property type="term" value="C:plasma membrane"/>
    <property type="evidence" value="ECO:0007669"/>
    <property type="project" value="TreeGrafter"/>
</dbReference>
<feature type="transmembrane region" description="Helical" evidence="5">
    <location>
        <begin position="36"/>
        <end position="52"/>
    </location>
</feature>
<comment type="caution">
    <text evidence="6">The sequence shown here is derived from an EMBL/GenBank/DDBJ whole genome shotgun (WGS) entry which is preliminary data.</text>
</comment>
<sequence>MARPTPAATPRMLHPVAWWVWGVGLATAAAHTTNPWLLLLVIAVAGWVVLERREVGALDSFRPFLIIGLFAIGLRVALTILLGNGVPGQVVLVELPQVRLPDWFAGLRLGGSVTLESVVAAGIDGLRLATTLACLGAANGLASPRRLLRYAPATLYDIGTAIVVALTFAPALVDLAGRVRSARRLRGHSGTGVRELARLAVPVLEGALDRSLDLAASMESRGYGRTAVRGRRERIVGSALALSGACGSVAGLFGVMSASSGGWFGLPMLVSGLALLATSLVLGSRRDARTAYRRDPWRAPEWATCALGLLPAVLLVHAEADAWPGITITQVPLDWPPLPALPTLAILAAVLVAWVTPVPPRLARARATTLPARLETA</sequence>
<evidence type="ECO:0000313" key="7">
    <source>
        <dbReference type="Proteomes" id="UP000718281"/>
    </source>
</evidence>
<feature type="transmembrane region" description="Helical" evidence="5">
    <location>
        <begin position="153"/>
        <end position="176"/>
    </location>
</feature>
<dbReference type="AlphaFoldDB" id="A0A934X3L6"/>
<gene>
    <name evidence="6" type="ORF">IPF40_05085</name>
</gene>
<accession>A0A934X3L6</accession>
<feature type="transmembrane region" description="Helical" evidence="5">
    <location>
        <begin position="64"/>
        <end position="86"/>
    </location>
</feature>
<dbReference type="Pfam" id="PF02361">
    <property type="entry name" value="CbiQ"/>
    <property type="match status" value="1"/>
</dbReference>
<dbReference type="Proteomes" id="UP000718281">
    <property type="component" value="Unassembled WGS sequence"/>
</dbReference>
<keyword evidence="4 5" id="KW-0472">Membrane</keyword>
<keyword evidence="2 5" id="KW-0812">Transmembrane</keyword>
<organism evidence="6 7">
    <name type="scientific">Candidatus Phosphoribacter hodrii</name>
    <dbReference type="NCBI Taxonomy" id="2953743"/>
    <lineage>
        <taxon>Bacteria</taxon>
        <taxon>Bacillati</taxon>
        <taxon>Actinomycetota</taxon>
        <taxon>Actinomycetes</taxon>
        <taxon>Micrococcales</taxon>
        <taxon>Dermatophilaceae</taxon>
        <taxon>Candidatus Phosphoribacter</taxon>
    </lineage>
</organism>
<name>A0A934X3L6_9MICO</name>
<evidence type="ECO:0000256" key="4">
    <source>
        <dbReference type="ARBA" id="ARBA00023136"/>
    </source>
</evidence>
<evidence type="ECO:0000256" key="3">
    <source>
        <dbReference type="ARBA" id="ARBA00022989"/>
    </source>
</evidence>
<dbReference type="PANTHER" id="PTHR33514">
    <property type="entry name" value="PROTEIN ABCI12, CHLOROPLASTIC"/>
    <property type="match status" value="1"/>
</dbReference>
<feature type="transmembrane region" description="Helical" evidence="5">
    <location>
        <begin position="302"/>
        <end position="318"/>
    </location>
</feature>
<dbReference type="PANTHER" id="PTHR33514:SF15">
    <property type="entry name" value="COBALT TRANSPORT PROTEIN"/>
    <property type="match status" value="1"/>
</dbReference>
<dbReference type="EMBL" id="JADIXZ010000004">
    <property type="protein sequence ID" value="MBK6300436.1"/>
    <property type="molecule type" value="Genomic_DNA"/>
</dbReference>
<dbReference type="InterPro" id="IPR003339">
    <property type="entry name" value="ABC/ECF_trnsptr_transmembrane"/>
</dbReference>
<evidence type="ECO:0000256" key="1">
    <source>
        <dbReference type="ARBA" id="ARBA00004141"/>
    </source>
</evidence>
<evidence type="ECO:0000313" key="6">
    <source>
        <dbReference type="EMBL" id="MBK6300436.1"/>
    </source>
</evidence>
<evidence type="ECO:0000256" key="2">
    <source>
        <dbReference type="ARBA" id="ARBA00022692"/>
    </source>
</evidence>
<dbReference type="CDD" id="cd16914">
    <property type="entry name" value="EcfT"/>
    <property type="match status" value="1"/>
</dbReference>
<reference evidence="6 7" key="1">
    <citation type="submission" date="2020-10" db="EMBL/GenBank/DDBJ databases">
        <title>Connecting structure to function with the recovery of over 1000 high-quality activated sludge metagenome-assembled genomes encoding full-length rRNA genes using long-read sequencing.</title>
        <authorList>
            <person name="Singleton C.M."/>
            <person name="Petriglieri F."/>
            <person name="Kristensen J.M."/>
            <person name="Kirkegaard R.H."/>
            <person name="Michaelsen T.Y."/>
            <person name="Andersen M.H."/>
            <person name="Karst S.M."/>
            <person name="Dueholm M.S."/>
            <person name="Nielsen P.H."/>
            <person name="Albertsen M."/>
        </authorList>
    </citation>
    <scope>NUCLEOTIDE SEQUENCE [LARGE SCALE GENOMIC DNA]</scope>
    <source>
        <strain evidence="6">AalE_18-Q3-R2-46_BAT3C.188</strain>
    </source>
</reference>
<protein>
    <submittedName>
        <fullName evidence="6">Energy-coupling factor transporter transmembrane protein EcfT</fullName>
    </submittedName>
</protein>
<evidence type="ECO:0000256" key="5">
    <source>
        <dbReference type="SAM" id="Phobius"/>
    </source>
</evidence>
<comment type="subcellular location">
    <subcellularLocation>
        <location evidence="1">Membrane</location>
        <topology evidence="1">Multi-pass membrane protein</topology>
    </subcellularLocation>
</comment>
<feature type="transmembrane region" description="Helical" evidence="5">
    <location>
        <begin position="338"/>
        <end position="356"/>
    </location>
</feature>
<proteinExistence type="predicted"/>
<keyword evidence="3 5" id="KW-1133">Transmembrane helix</keyword>
<feature type="transmembrane region" description="Helical" evidence="5">
    <location>
        <begin position="262"/>
        <end position="282"/>
    </location>
</feature>